<dbReference type="EMBL" id="VIGC01000013">
    <property type="protein sequence ID" value="TQE95561.1"/>
    <property type="molecule type" value="Genomic_DNA"/>
</dbReference>
<dbReference type="InterPro" id="IPR011749">
    <property type="entry name" value="CHP02243"/>
</dbReference>
<protein>
    <submittedName>
        <fullName evidence="2">Putative baseplate assembly protein</fullName>
    </submittedName>
</protein>
<name>A0A540VFM4_9CHLR</name>
<evidence type="ECO:0000313" key="3">
    <source>
        <dbReference type="Proteomes" id="UP000317371"/>
    </source>
</evidence>
<dbReference type="Proteomes" id="UP000317371">
    <property type="component" value="Unassembled WGS sequence"/>
</dbReference>
<evidence type="ECO:0000256" key="1">
    <source>
        <dbReference type="SAM" id="MobiDB-lite"/>
    </source>
</evidence>
<keyword evidence="3" id="KW-1185">Reference proteome</keyword>
<comment type="caution">
    <text evidence="2">The sequence shown here is derived from an EMBL/GenBank/DDBJ whole genome shotgun (WGS) entry which is preliminary data.</text>
</comment>
<organism evidence="2 3">
    <name type="scientific">Litorilinea aerophila</name>
    <dbReference type="NCBI Taxonomy" id="1204385"/>
    <lineage>
        <taxon>Bacteria</taxon>
        <taxon>Bacillati</taxon>
        <taxon>Chloroflexota</taxon>
        <taxon>Caldilineae</taxon>
        <taxon>Caldilineales</taxon>
        <taxon>Caldilineaceae</taxon>
        <taxon>Litorilinea</taxon>
    </lineage>
</organism>
<dbReference type="NCBIfam" id="TIGR02243">
    <property type="entry name" value="putative baseplate assembly protein"/>
    <property type="match status" value="1"/>
</dbReference>
<accession>A0A540VFM4</accession>
<feature type="region of interest" description="Disordered" evidence="1">
    <location>
        <begin position="296"/>
        <end position="315"/>
    </location>
</feature>
<dbReference type="InParanoid" id="A0A540VFM4"/>
<evidence type="ECO:0000313" key="2">
    <source>
        <dbReference type="EMBL" id="TQE95561.1"/>
    </source>
</evidence>
<sequence length="740" mass="80320">MPIRPPALDDRSFDDLVNELLSRIPAHTPEWTHPRQGDPGRTLLELFAWLTDTLLYRANLIPERQRLAFLRLLDVPMRPARPARTLVAVAMDDEQQTRATTIQALAKVSGPVTFETRTELTVLPIQAEAYYKRPLPTDGDSQLQELLLGLQVLYRLGDRRPQPYVTTPVFAGGAAEATGFDLVADTVDRCLWLALLAPTPDGVEAVRESLGRSDSGGHQLLSVGVVPALEVPALFADIGPRARIPHLWEVTGLDPVNGRTQYHPLDVIADSTAGLTRPGVQRLALPAARFLAAPGNDVRSEPQAGVGDQPPRLDDPKSAARLVTWLRLRPLVPLQSLALSWVGINAVEVEQRQSIFNRVVGQSNGRADQELQLPGRSVEAESLQLQVEEPGLGFRAWRQIDDLALAGRDDPVYRLDSEAGTVRFGDGVRGRIPPLGGRIRVGLLRAGGGQVGNVPAGSLNAITAVDLQGRPVPKLKVAQPLPATGGEDAETLEAAEQRIPALFRHRDRAVTTDDYRRLAAETPGVRLGRVEVLPRFRPQQRDPNATGVVSVMVWPLKETPTPPNPRADRPTLEAVHAHLDQRRPLATELYVIGCEYVPLGVSVGITIADGAGQETVLNGVREALRRFLWPLGGGGPLGNGWPLNTPVRDRELEVAVARVEGVRGVRGVRLFRRQGDDWQPVAGPNPGLPQEVAMARWQLPELLSLVVVADVDPPGDLSGVPNPFAADTAVAVPVVPEVCY</sequence>
<gene>
    <name evidence="2" type="ORF">FKZ61_12035</name>
</gene>
<dbReference type="RefSeq" id="WP_141610380.1">
    <property type="nucleotide sequence ID" value="NZ_VIGC02000013.1"/>
</dbReference>
<proteinExistence type="predicted"/>
<dbReference type="OrthoDB" id="9027184at2"/>
<reference evidence="2 3" key="1">
    <citation type="submission" date="2019-06" db="EMBL/GenBank/DDBJ databases">
        <title>Genome sequence of Litorilinea aerophila BAA-2444.</title>
        <authorList>
            <person name="Maclea K.S."/>
            <person name="Maurais E.G."/>
            <person name="Iannazzi L.C."/>
        </authorList>
    </citation>
    <scope>NUCLEOTIDE SEQUENCE [LARGE SCALE GENOMIC DNA]</scope>
    <source>
        <strain evidence="2 3">ATCC BAA-2444</strain>
    </source>
</reference>
<dbReference type="AlphaFoldDB" id="A0A540VFM4"/>